<dbReference type="Proteomes" id="UP000663088">
    <property type="component" value="Chromosome"/>
</dbReference>
<sequence>MQLKHYVFSKDKIKEAMRLLHRVEWTVKRSSTNLFFGEYRSVFKGKGKEFDQVVAYEFGDDIRDIDWNVTARLGALYRKKFVEERELILTLIVEDSPSLLFGSGALTKRDAVMEIAGYLSILATGLYHRLCIVYVYPGGYSFIPPVKGRKQILSSMIKLFAMDPPSLWPIKQLAIPWSFLLKTLPRNTVMFWLGDFPSRPISREWFALSSRFEILGFRVEDPWEYALPQKESFLAFDPISGRVVKVDTAHPEVKKRQQKWRLEKDNYWKSLFPSKFSRCSLLLGTPLFPKLMHFLVERSIL</sequence>
<evidence type="ECO:0000313" key="2">
    <source>
        <dbReference type="EMBL" id="QSR87053.1"/>
    </source>
</evidence>
<reference evidence="2 3" key="1">
    <citation type="submission" date="2020-12" db="EMBL/GenBank/DDBJ databases">
        <authorList>
            <person name="Awala S.I."/>
            <person name="Gwak J.-H."/>
            <person name="Kim S.-J."/>
            <person name="Rhee S.-K."/>
        </authorList>
    </citation>
    <scope>NUCLEOTIDE SEQUENCE [LARGE SCALE GENOMIC DNA]</scope>
    <source>
        <strain evidence="2 3">IT5</strain>
    </source>
</reference>
<accession>A0ABX7PWK7</accession>
<dbReference type="RefSeq" id="WP_206847505.1">
    <property type="nucleotide sequence ID" value="NZ_CP065956.1"/>
</dbReference>
<feature type="domain" description="DUF58" evidence="1">
    <location>
        <begin position="55"/>
        <end position="259"/>
    </location>
</feature>
<dbReference type="PANTHER" id="PTHR33608">
    <property type="entry name" value="BLL2464 PROTEIN"/>
    <property type="match status" value="1"/>
</dbReference>
<protein>
    <submittedName>
        <fullName evidence="2">DUF58 domain-containing protein</fullName>
    </submittedName>
</protein>
<proteinExistence type="predicted"/>
<evidence type="ECO:0000259" key="1">
    <source>
        <dbReference type="Pfam" id="PF01882"/>
    </source>
</evidence>
<dbReference type="PANTHER" id="PTHR33608:SF6">
    <property type="entry name" value="BLL2464 PROTEIN"/>
    <property type="match status" value="1"/>
</dbReference>
<dbReference type="EMBL" id="CP065956">
    <property type="protein sequence ID" value="QSR87053.1"/>
    <property type="molecule type" value="Genomic_DNA"/>
</dbReference>
<evidence type="ECO:0000313" key="3">
    <source>
        <dbReference type="Proteomes" id="UP000663088"/>
    </source>
</evidence>
<dbReference type="Pfam" id="PF01882">
    <property type="entry name" value="DUF58"/>
    <property type="match status" value="1"/>
</dbReference>
<keyword evidence="3" id="KW-1185">Reference proteome</keyword>
<gene>
    <name evidence="2" type="ORF">EM20IM_01420</name>
</gene>
<dbReference type="InterPro" id="IPR002881">
    <property type="entry name" value="DUF58"/>
</dbReference>
<name>A0ABX7PWK7_9BACT</name>
<organism evidence="2 3">
    <name type="scientific">Candidatus Methylacidiphilum infernorum</name>
    <dbReference type="NCBI Taxonomy" id="511746"/>
    <lineage>
        <taxon>Bacteria</taxon>
        <taxon>Pseudomonadati</taxon>
        <taxon>Verrucomicrobiota</taxon>
        <taxon>Methylacidiphilae</taxon>
        <taxon>Methylacidiphilales</taxon>
        <taxon>Methylacidiphilaceae</taxon>
        <taxon>Methylacidiphilum (ex Ratnadevi et al. 2023)</taxon>
    </lineage>
</organism>